<dbReference type="GeneID" id="20088499"/>
<keyword evidence="1" id="KW-0732">Signal</keyword>
<dbReference type="EMBL" id="KI913982">
    <property type="protein sequence ID" value="ETV95187.1"/>
    <property type="molecule type" value="Genomic_DNA"/>
</dbReference>
<accession>A0A024TP90</accession>
<feature type="chain" id="PRO_5001534515" description="Elicitin" evidence="1">
    <location>
        <begin position="23"/>
        <end position="219"/>
    </location>
</feature>
<feature type="signal peptide" evidence="1">
    <location>
        <begin position="1"/>
        <end position="22"/>
    </location>
</feature>
<reference evidence="2" key="1">
    <citation type="submission" date="2013-12" db="EMBL/GenBank/DDBJ databases">
        <title>The Genome Sequence of Aphanomyces invadans NJM9701.</title>
        <authorList>
            <consortium name="The Broad Institute Genomics Platform"/>
            <person name="Russ C."/>
            <person name="Tyler B."/>
            <person name="van West P."/>
            <person name="Dieguez-Uribeondo J."/>
            <person name="Young S.K."/>
            <person name="Zeng Q."/>
            <person name="Gargeya S."/>
            <person name="Fitzgerald M."/>
            <person name="Abouelleil A."/>
            <person name="Alvarado L."/>
            <person name="Chapman S.B."/>
            <person name="Gainer-Dewar J."/>
            <person name="Goldberg J."/>
            <person name="Griggs A."/>
            <person name="Gujja S."/>
            <person name="Hansen M."/>
            <person name="Howarth C."/>
            <person name="Imamovic A."/>
            <person name="Ireland A."/>
            <person name="Larimer J."/>
            <person name="McCowan C."/>
            <person name="Murphy C."/>
            <person name="Pearson M."/>
            <person name="Poon T.W."/>
            <person name="Priest M."/>
            <person name="Roberts A."/>
            <person name="Saif S."/>
            <person name="Shea T."/>
            <person name="Sykes S."/>
            <person name="Wortman J."/>
            <person name="Nusbaum C."/>
            <person name="Birren B."/>
        </authorList>
    </citation>
    <scope>NUCLEOTIDE SEQUENCE [LARGE SCALE GENOMIC DNA]</scope>
    <source>
        <strain evidence="2">NJM9701</strain>
    </source>
</reference>
<evidence type="ECO:0000256" key="1">
    <source>
        <dbReference type="SAM" id="SignalP"/>
    </source>
</evidence>
<sequence>MKAIRVVVLVLLSVGHTMLTSATPLPPCTTWDTIKLMPKISRCGAIIGRPSTRSLWDVITTDIKALCANDVCQALLHAINELKCSVDPSGRMVNGDVRCNSTAWLPGAATTVPNATLVYATISPKFHSRRPSPLPVVVGHQPSQHRPDCNPTSRSHRNVTANITWAQAPLPFHQPSNTTLGKMNEAFDITSDSPVCCVGGVDASAVATVVLALLASPWM</sequence>
<proteinExistence type="predicted"/>
<gene>
    <name evidence="2" type="ORF">H310_11449</name>
</gene>
<dbReference type="RefSeq" id="XP_008876360.1">
    <property type="nucleotide sequence ID" value="XM_008878138.1"/>
</dbReference>
<dbReference type="AlphaFoldDB" id="A0A024TP90"/>
<evidence type="ECO:0000313" key="2">
    <source>
        <dbReference type="EMBL" id="ETV95187.1"/>
    </source>
</evidence>
<protein>
    <recommendedName>
        <fullName evidence="3">Elicitin</fullName>
    </recommendedName>
</protein>
<dbReference type="VEuPathDB" id="FungiDB:H310_11449"/>
<evidence type="ECO:0008006" key="3">
    <source>
        <dbReference type="Google" id="ProtNLM"/>
    </source>
</evidence>
<name>A0A024TP90_9STRA</name>
<dbReference type="OrthoDB" id="10572425at2759"/>
<organism evidence="2">
    <name type="scientific">Aphanomyces invadans</name>
    <dbReference type="NCBI Taxonomy" id="157072"/>
    <lineage>
        <taxon>Eukaryota</taxon>
        <taxon>Sar</taxon>
        <taxon>Stramenopiles</taxon>
        <taxon>Oomycota</taxon>
        <taxon>Saprolegniomycetes</taxon>
        <taxon>Saprolegniales</taxon>
        <taxon>Verrucalvaceae</taxon>
        <taxon>Aphanomyces</taxon>
    </lineage>
</organism>